<keyword evidence="2" id="KW-1185">Reference proteome</keyword>
<reference evidence="1" key="1">
    <citation type="journal article" date="2021" name="New Phytol.">
        <title>Evolutionary innovations through gain and loss of genes in the ectomycorrhizal Boletales.</title>
        <authorList>
            <person name="Wu G."/>
            <person name="Miyauchi S."/>
            <person name="Morin E."/>
            <person name="Kuo A."/>
            <person name="Drula E."/>
            <person name="Varga T."/>
            <person name="Kohler A."/>
            <person name="Feng B."/>
            <person name="Cao Y."/>
            <person name="Lipzen A."/>
            <person name="Daum C."/>
            <person name="Hundley H."/>
            <person name="Pangilinan J."/>
            <person name="Johnson J."/>
            <person name="Barry K."/>
            <person name="LaButti K."/>
            <person name="Ng V."/>
            <person name="Ahrendt S."/>
            <person name="Min B."/>
            <person name="Choi I.G."/>
            <person name="Park H."/>
            <person name="Plett J.M."/>
            <person name="Magnuson J."/>
            <person name="Spatafora J.W."/>
            <person name="Nagy L.G."/>
            <person name="Henrissat B."/>
            <person name="Grigoriev I.V."/>
            <person name="Yang Z.L."/>
            <person name="Xu J."/>
            <person name="Martin F.M."/>
        </authorList>
    </citation>
    <scope>NUCLEOTIDE SEQUENCE</scope>
    <source>
        <strain evidence="1">ATCC 28755</strain>
    </source>
</reference>
<accession>A0ACB7ZXB2</accession>
<proteinExistence type="predicted"/>
<organism evidence="1 2">
    <name type="scientific">Hygrophoropsis aurantiaca</name>
    <dbReference type="NCBI Taxonomy" id="72124"/>
    <lineage>
        <taxon>Eukaryota</taxon>
        <taxon>Fungi</taxon>
        <taxon>Dikarya</taxon>
        <taxon>Basidiomycota</taxon>
        <taxon>Agaricomycotina</taxon>
        <taxon>Agaricomycetes</taxon>
        <taxon>Agaricomycetidae</taxon>
        <taxon>Boletales</taxon>
        <taxon>Coniophorineae</taxon>
        <taxon>Hygrophoropsidaceae</taxon>
        <taxon>Hygrophoropsis</taxon>
    </lineage>
</organism>
<evidence type="ECO:0000313" key="1">
    <source>
        <dbReference type="EMBL" id="KAH7905875.1"/>
    </source>
</evidence>
<dbReference type="Proteomes" id="UP000790377">
    <property type="component" value="Unassembled WGS sequence"/>
</dbReference>
<dbReference type="EMBL" id="MU268109">
    <property type="protein sequence ID" value="KAH7905875.1"/>
    <property type="molecule type" value="Genomic_DNA"/>
</dbReference>
<comment type="caution">
    <text evidence="1">The sequence shown here is derived from an EMBL/GenBank/DDBJ whole genome shotgun (WGS) entry which is preliminary data.</text>
</comment>
<sequence length="194" mass="21301">MSTNMKKRLIKLGIKTTTRPGECTHLVAKSIVRTEKFLCALAVAPFILTEEWATGSAKAGKILPEDNYMLSDPDAEKKWKFKFSDALARSKSEGGPRSFAGMTFCITPKVAIDNKLLKNVVTAAGGTVQTASSPTTRSLKGKENRYVISCPDDISIWRPLVQGGFTVYSPELLLTGVLRQEIDWEDKANMITGK</sequence>
<name>A0ACB7ZXB2_9AGAM</name>
<protein>
    <submittedName>
        <fullName evidence="1">BRCT domain-containing protein</fullName>
    </submittedName>
</protein>
<gene>
    <name evidence="1" type="ORF">BJ138DRAFT_1118087</name>
</gene>
<evidence type="ECO:0000313" key="2">
    <source>
        <dbReference type="Proteomes" id="UP000790377"/>
    </source>
</evidence>